<dbReference type="Proteomes" id="UP001596472">
    <property type="component" value="Unassembled WGS sequence"/>
</dbReference>
<dbReference type="PANTHER" id="PTHR33990">
    <property type="entry name" value="PROTEIN YJDN-RELATED"/>
    <property type="match status" value="1"/>
</dbReference>
<dbReference type="RefSeq" id="WP_379712124.1">
    <property type="nucleotide sequence ID" value="NZ_JBHTBS010000004.1"/>
</dbReference>
<feature type="domain" description="Glyoxalase/fosfomycin resistance/dioxygenase" evidence="1">
    <location>
        <begin position="7"/>
        <end position="134"/>
    </location>
</feature>
<dbReference type="EMBL" id="JBHTBS010000004">
    <property type="protein sequence ID" value="MFC7337649.1"/>
    <property type="molecule type" value="Genomic_DNA"/>
</dbReference>
<keyword evidence="3" id="KW-1185">Reference proteome</keyword>
<evidence type="ECO:0000259" key="1">
    <source>
        <dbReference type="Pfam" id="PF00903"/>
    </source>
</evidence>
<dbReference type="CDD" id="cd06588">
    <property type="entry name" value="PhnB_like"/>
    <property type="match status" value="1"/>
</dbReference>
<organism evidence="2 3">
    <name type="scientific">Haloferula chungangensis</name>
    <dbReference type="NCBI Taxonomy" id="1048331"/>
    <lineage>
        <taxon>Bacteria</taxon>
        <taxon>Pseudomonadati</taxon>
        <taxon>Verrucomicrobiota</taxon>
        <taxon>Verrucomicrobiia</taxon>
        <taxon>Verrucomicrobiales</taxon>
        <taxon>Verrucomicrobiaceae</taxon>
        <taxon>Haloferula</taxon>
    </lineage>
</organism>
<comment type="caution">
    <text evidence="2">The sequence shown here is derived from an EMBL/GenBank/DDBJ whole genome shotgun (WGS) entry which is preliminary data.</text>
</comment>
<name>A0ABW2L5K3_9BACT</name>
<evidence type="ECO:0000313" key="3">
    <source>
        <dbReference type="Proteomes" id="UP001596472"/>
    </source>
</evidence>
<sequence length="142" mass="15878">MKTVIEPYLFFRGRCEEAVEFYEKSLGAKRVMLMRFEEAPEQPPEGMLAEGWGKKVMHASIWIGETMVMMSDGCGEDDGAFDGFRLSIGTESEAEAKKFFDALSEGGRVEMPLGKTFWSPCYGMCTDKFGVGWMVNVPTENG</sequence>
<dbReference type="SUPFAM" id="SSF54593">
    <property type="entry name" value="Glyoxalase/Bleomycin resistance protein/Dihydroxybiphenyl dioxygenase"/>
    <property type="match status" value="1"/>
</dbReference>
<dbReference type="Pfam" id="PF00903">
    <property type="entry name" value="Glyoxalase"/>
    <property type="match status" value="1"/>
</dbReference>
<dbReference type="Gene3D" id="3.10.180.10">
    <property type="entry name" value="2,3-Dihydroxybiphenyl 1,2-Dioxygenase, domain 1"/>
    <property type="match status" value="1"/>
</dbReference>
<accession>A0ABW2L5K3</accession>
<dbReference type="InterPro" id="IPR028973">
    <property type="entry name" value="PhnB-like"/>
</dbReference>
<protein>
    <submittedName>
        <fullName evidence="2">VOC family protein</fullName>
    </submittedName>
</protein>
<dbReference type="InterPro" id="IPR004360">
    <property type="entry name" value="Glyas_Fos-R_dOase_dom"/>
</dbReference>
<proteinExistence type="predicted"/>
<reference evidence="3" key="1">
    <citation type="journal article" date="2019" name="Int. J. Syst. Evol. Microbiol.">
        <title>The Global Catalogue of Microorganisms (GCM) 10K type strain sequencing project: providing services to taxonomists for standard genome sequencing and annotation.</title>
        <authorList>
            <consortium name="The Broad Institute Genomics Platform"/>
            <consortium name="The Broad Institute Genome Sequencing Center for Infectious Disease"/>
            <person name="Wu L."/>
            <person name="Ma J."/>
        </authorList>
    </citation>
    <scope>NUCLEOTIDE SEQUENCE [LARGE SCALE GENOMIC DNA]</scope>
    <source>
        <strain evidence="3">CGMCC 4.1467</strain>
    </source>
</reference>
<dbReference type="PANTHER" id="PTHR33990:SF1">
    <property type="entry name" value="PROTEIN YJDN"/>
    <property type="match status" value="1"/>
</dbReference>
<dbReference type="InterPro" id="IPR029068">
    <property type="entry name" value="Glyas_Bleomycin-R_OHBP_Dase"/>
</dbReference>
<evidence type="ECO:0000313" key="2">
    <source>
        <dbReference type="EMBL" id="MFC7337649.1"/>
    </source>
</evidence>
<gene>
    <name evidence="2" type="ORF">ACFQY0_10715</name>
</gene>